<feature type="compositionally biased region" description="Polar residues" evidence="1">
    <location>
        <begin position="196"/>
        <end position="210"/>
    </location>
</feature>
<keyword evidence="3" id="KW-1185">Reference proteome</keyword>
<evidence type="ECO:0000313" key="2">
    <source>
        <dbReference type="EMBL" id="KAJ1159414.1"/>
    </source>
</evidence>
<feature type="region of interest" description="Disordered" evidence="1">
    <location>
        <begin position="1"/>
        <end position="46"/>
    </location>
</feature>
<evidence type="ECO:0000256" key="1">
    <source>
        <dbReference type="SAM" id="MobiDB-lite"/>
    </source>
</evidence>
<reference evidence="2" key="1">
    <citation type="journal article" date="2022" name="bioRxiv">
        <title>Sequencing and chromosome-scale assembly of the giantPleurodeles waltlgenome.</title>
        <authorList>
            <person name="Brown T."/>
            <person name="Elewa A."/>
            <person name="Iarovenko S."/>
            <person name="Subramanian E."/>
            <person name="Araus A.J."/>
            <person name="Petzold A."/>
            <person name="Susuki M."/>
            <person name="Suzuki K.-i.T."/>
            <person name="Hayashi T."/>
            <person name="Toyoda A."/>
            <person name="Oliveira C."/>
            <person name="Osipova E."/>
            <person name="Leigh N.D."/>
            <person name="Simon A."/>
            <person name="Yun M.H."/>
        </authorList>
    </citation>
    <scope>NUCLEOTIDE SEQUENCE</scope>
    <source>
        <strain evidence="2">20211129_DDA</strain>
        <tissue evidence="2">Liver</tissue>
    </source>
</reference>
<organism evidence="2 3">
    <name type="scientific">Pleurodeles waltl</name>
    <name type="common">Iberian ribbed newt</name>
    <dbReference type="NCBI Taxonomy" id="8319"/>
    <lineage>
        <taxon>Eukaryota</taxon>
        <taxon>Metazoa</taxon>
        <taxon>Chordata</taxon>
        <taxon>Craniata</taxon>
        <taxon>Vertebrata</taxon>
        <taxon>Euteleostomi</taxon>
        <taxon>Amphibia</taxon>
        <taxon>Batrachia</taxon>
        <taxon>Caudata</taxon>
        <taxon>Salamandroidea</taxon>
        <taxon>Salamandridae</taxon>
        <taxon>Pleurodelinae</taxon>
        <taxon>Pleurodeles</taxon>
    </lineage>
</organism>
<feature type="region of interest" description="Disordered" evidence="1">
    <location>
        <begin position="299"/>
        <end position="352"/>
    </location>
</feature>
<dbReference type="Proteomes" id="UP001066276">
    <property type="component" value="Chromosome 5"/>
</dbReference>
<accession>A0AAV7S4J9</accession>
<dbReference type="AlphaFoldDB" id="A0AAV7S4J9"/>
<feature type="compositionally biased region" description="Polar residues" evidence="1">
    <location>
        <begin position="338"/>
        <end position="352"/>
    </location>
</feature>
<dbReference type="EMBL" id="JANPWB010000009">
    <property type="protein sequence ID" value="KAJ1159414.1"/>
    <property type="molecule type" value="Genomic_DNA"/>
</dbReference>
<gene>
    <name evidence="2" type="ORF">NDU88_012080</name>
</gene>
<feature type="region of interest" description="Disordered" evidence="1">
    <location>
        <begin position="85"/>
        <end position="117"/>
    </location>
</feature>
<name>A0AAV7S4J9_PLEWA</name>
<feature type="compositionally biased region" description="Basic and acidic residues" evidence="1">
    <location>
        <begin position="15"/>
        <end position="24"/>
    </location>
</feature>
<evidence type="ECO:0000313" key="3">
    <source>
        <dbReference type="Proteomes" id="UP001066276"/>
    </source>
</evidence>
<proteinExistence type="predicted"/>
<feature type="region of interest" description="Disordered" evidence="1">
    <location>
        <begin position="157"/>
        <end position="210"/>
    </location>
</feature>
<comment type="caution">
    <text evidence="2">The sequence shown here is derived from an EMBL/GenBank/DDBJ whole genome shotgun (WGS) entry which is preliminary data.</text>
</comment>
<protein>
    <submittedName>
        <fullName evidence="2">Uncharacterized protein</fullName>
    </submittedName>
</protein>
<sequence length="384" mass="40664">MHSEALAVTQSLHHWGVERSEGDPAQRGSRSHSGAPSLGGSRGQKGTLHSVSLAVTQALHHWGAREDRRGPCTARLWQSLNRSITGGLKRSEGDPAQRVSGSHSIAPSLGGSRGQKGTLHSVSLAVTQSLHHWGAREDRRGPCRAWLRQSLSRSITGGLERSEGDPAQCGSVSHSAAPSLGGLERTEGDPAERGSVSHSGAPSQGDSRVQKGTLQSVALAVTQALHHWGTREDRRGPCTAWVSESLRRSITGGSRGQKGTLHSVALAVTQSLHHWGTREVRRGPCTAWLWQSLSRSITGGLERSEGDPAQRGSVSHSAAPSLGGLERTEGDPAERGSVSHSGAPSQGDSRVQKGTLQSVALAVTQALHHWGTREDRRGPCTAWV</sequence>